<sequence length="348" mass="38367">MPAVEATGTRTLVTGANGYIAYWIIRYLLQQGYSVRAVVRSLAKGQHLKETYSSFGEKLDLFVVEDITKAGAYDDAVKDVDAIIHTATASDFTKVEPEDYIKPAVDGTIGVLESAQKFGNKIKRVIVTSSVAAVGFTSAPPTVTFDESQWNDQAVELTNTLGKEAPPMVKYSASKVLAEKAAWDFYNKLKSELQWELVTILPSHVVGPPLQVVKGPETLNISEWLFWDAIANPKSDEELKGTYNYIHVQDIALAHIAALQKEKAGGQRIIVSAGASTWQETRNLINRLKPELHSKGILPRGNPSLETTVSFVYNVDKGKKILGLEYADEEKVVQDALTDFEARGYFNK</sequence>
<comment type="similarity">
    <text evidence="2">Belongs to the NAD(P)-dependent epimerase/dehydratase family. Dihydroflavonol-4-reductase subfamily.</text>
</comment>
<dbReference type="PANTHER" id="PTHR10366:SF564">
    <property type="entry name" value="STEROL-4-ALPHA-CARBOXYLATE 3-DEHYDROGENASE, DECARBOXYLATING"/>
    <property type="match status" value="1"/>
</dbReference>
<dbReference type="Gene3D" id="3.40.50.720">
    <property type="entry name" value="NAD(P)-binding Rossmann-like Domain"/>
    <property type="match status" value="1"/>
</dbReference>
<dbReference type="InterPro" id="IPR036291">
    <property type="entry name" value="NAD(P)-bd_dom_sf"/>
</dbReference>
<feature type="domain" description="NAD-dependent epimerase/dehydratase" evidence="3">
    <location>
        <begin position="12"/>
        <end position="270"/>
    </location>
</feature>
<protein>
    <recommendedName>
        <fullName evidence="3">NAD-dependent epimerase/dehydratase domain-containing protein</fullName>
    </recommendedName>
</protein>
<dbReference type="PANTHER" id="PTHR10366">
    <property type="entry name" value="NAD DEPENDENT EPIMERASE/DEHYDRATASE"/>
    <property type="match status" value="1"/>
</dbReference>
<accession>A0A409W569</accession>
<evidence type="ECO:0000256" key="1">
    <source>
        <dbReference type="ARBA" id="ARBA00023002"/>
    </source>
</evidence>
<evidence type="ECO:0000259" key="3">
    <source>
        <dbReference type="Pfam" id="PF01370"/>
    </source>
</evidence>
<name>A0A409W569_9AGAR</name>
<evidence type="ECO:0000313" key="4">
    <source>
        <dbReference type="EMBL" id="PPQ73615.1"/>
    </source>
</evidence>
<keyword evidence="1" id="KW-0560">Oxidoreductase</keyword>
<gene>
    <name evidence="4" type="ORF">CVT26_010523</name>
</gene>
<keyword evidence="5" id="KW-1185">Reference proteome</keyword>
<dbReference type="Proteomes" id="UP000284706">
    <property type="component" value="Unassembled WGS sequence"/>
</dbReference>
<comment type="caution">
    <text evidence="4">The sequence shown here is derived from an EMBL/GenBank/DDBJ whole genome shotgun (WGS) entry which is preliminary data.</text>
</comment>
<dbReference type="EMBL" id="NHYE01005394">
    <property type="protein sequence ID" value="PPQ73615.1"/>
    <property type="molecule type" value="Genomic_DNA"/>
</dbReference>
<dbReference type="Pfam" id="PF01370">
    <property type="entry name" value="Epimerase"/>
    <property type="match status" value="1"/>
</dbReference>
<dbReference type="FunCoup" id="A0A409W569">
    <property type="interactions" value="58"/>
</dbReference>
<dbReference type="OrthoDB" id="2735536at2759"/>
<dbReference type="AlphaFoldDB" id="A0A409W569"/>
<evidence type="ECO:0000256" key="2">
    <source>
        <dbReference type="ARBA" id="ARBA00023445"/>
    </source>
</evidence>
<dbReference type="InterPro" id="IPR001509">
    <property type="entry name" value="Epimerase_deHydtase"/>
</dbReference>
<reference evidence="4 5" key="1">
    <citation type="journal article" date="2018" name="Evol. Lett.">
        <title>Horizontal gene cluster transfer increased hallucinogenic mushroom diversity.</title>
        <authorList>
            <person name="Reynolds H.T."/>
            <person name="Vijayakumar V."/>
            <person name="Gluck-Thaler E."/>
            <person name="Korotkin H.B."/>
            <person name="Matheny P.B."/>
            <person name="Slot J.C."/>
        </authorList>
    </citation>
    <scope>NUCLEOTIDE SEQUENCE [LARGE SCALE GENOMIC DNA]</scope>
    <source>
        <strain evidence="4 5">SRW20</strain>
    </source>
</reference>
<dbReference type="InParanoid" id="A0A409W569"/>
<dbReference type="SUPFAM" id="SSF51735">
    <property type="entry name" value="NAD(P)-binding Rossmann-fold domains"/>
    <property type="match status" value="1"/>
</dbReference>
<evidence type="ECO:0000313" key="5">
    <source>
        <dbReference type="Proteomes" id="UP000284706"/>
    </source>
</evidence>
<organism evidence="4 5">
    <name type="scientific">Gymnopilus dilepis</name>
    <dbReference type="NCBI Taxonomy" id="231916"/>
    <lineage>
        <taxon>Eukaryota</taxon>
        <taxon>Fungi</taxon>
        <taxon>Dikarya</taxon>
        <taxon>Basidiomycota</taxon>
        <taxon>Agaricomycotina</taxon>
        <taxon>Agaricomycetes</taxon>
        <taxon>Agaricomycetidae</taxon>
        <taxon>Agaricales</taxon>
        <taxon>Agaricineae</taxon>
        <taxon>Hymenogastraceae</taxon>
        <taxon>Gymnopilus</taxon>
    </lineage>
</organism>
<dbReference type="GO" id="GO:0016616">
    <property type="term" value="F:oxidoreductase activity, acting on the CH-OH group of donors, NAD or NADP as acceptor"/>
    <property type="evidence" value="ECO:0007669"/>
    <property type="project" value="TreeGrafter"/>
</dbReference>
<proteinExistence type="inferred from homology"/>
<dbReference type="InterPro" id="IPR050425">
    <property type="entry name" value="NAD(P)_dehydrat-like"/>
</dbReference>
<dbReference type="STRING" id="231916.A0A409W569"/>